<organism evidence="2 3">
    <name type="scientific">Lysinibacillus xylanilyticus</name>
    <dbReference type="NCBI Taxonomy" id="582475"/>
    <lineage>
        <taxon>Bacteria</taxon>
        <taxon>Bacillati</taxon>
        <taxon>Bacillota</taxon>
        <taxon>Bacilli</taxon>
        <taxon>Bacillales</taxon>
        <taxon>Bacillaceae</taxon>
        <taxon>Lysinibacillus</taxon>
    </lineage>
</organism>
<dbReference type="RefSeq" id="WP_068983131.1">
    <property type="nucleotide sequence ID" value="NZ_JBFRHK010000002.1"/>
</dbReference>
<dbReference type="EMBL" id="JBFRHK010000002">
    <property type="protein sequence ID" value="MEX3744450.1"/>
    <property type="molecule type" value="Genomic_DNA"/>
</dbReference>
<keyword evidence="3" id="KW-1185">Reference proteome</keyword>
<protein>
    <submittedName>
        <fullName evidence="2">RNA polymerase subunit sigma</fullName>
    </submittedName>
</protein>
<evidence type="ECO:0000313" key="3">
    <source>
        <dbReference type="Proteomes" id="UP001558534"/>
    </source>
</evidence>
<accession>A0ABV3VU67</accession>
<sequence>MSLKGVELQIAIPKTFEAGKMADQAHQQTLAQQAHANEALKKEIERKQKVVNTSEGMDEIGEDEEAGVEYIKGTRKKKKNNNEEPKKQVQHPFKGNFVDFSG</sequence>
<proteinExistence type="predicted"/>
<name>A0ABV3VU67_9BACI</name>
<evidence type="ECO:0000256" key="1">
    <source>
        <dbReference type="SAM" id="MobiDB-lite"/>
    </source>
</evidence>
<evidence type="ECO:0000313" key="2">
    <source>
        <dbReference type="EMBL" id="MEX3744450.1"/>
    </source>
</evidence>
<dbReference type="Proteomes" id="UP001558534">
    <property type="component" value="Unassembled WGS sequence"/>
</dbReference>
<comment type="caution">
    <text evidence="2">The sequence shown here is derived from an EMBL/GenBank/DDBJ whole genome shotgun (WGS) entry which is preliminary data.</text>
</comment>
<gene>
    <name evidence="2" type="ORF">AB1300_04815</name>
</gene>
<feature type="region of interest" description="Disordered" evidence="1">
    <location>
        <begin position="73"/>
        <end position="102"/>
    </location>
</feature>
<reference evidence="2 3" key="1">
    <citation type="submission" date="2024-07" db="EMBL/GenBank/DDBJ databases">
        <title>Characterization of a bacterium isolated from hydrolysated instant sea cucumber by whole-genome sequencing and metabolomics.</title>
        <authorList>
            <person name="Luo X."/>
            <person name="Zhang Z."/>
            <person name="Zheng Z."/>
            <person name="Zhang W."/>
            <person name="Ming T."/>
            <person name="Jiao L."/>
            <person name="Su X."/>
            <person name="Kong F."/>
            <person name="Xu J."/>
        </authorList>
    </citation>
    <scope>NUCLEOTIDE SEQUENCE [LARGE SCALE GENOMIC DNA]</scope>
    <source>
        <strain evidence="2 3">XL-2024</strain>
    </source>
</reference>